<sequence length="1146" mass="125418">MSIFSQHFVSPQWVLRSSSPPSPANCLVACRTTWPWFQRLLCFWVALLAISCAVQEPPIASADETETESGDGSLAADRPVEASEEGALAVGSFRKPEGWEVKLWAAEPELANPVAMYVDDSGRVFVCESFRQDRGVTDNRGHDNEWLLADLASQSVQDRIDYHLRLLGSEAAEYTAHDDRIRRLEDTNGDGVADRATVFADGFNRLEEGTGAGVLVRGDDVYFTCIPKLWLMRDRDDDGVADSREALQDGYGVRVAFRGHDSHGLIIGHDGRLYFSIGDRGYNIQTEDGQLKNTESGAVFRCELDGSNLEVFATGLRNPQELAFDDYGYLFTGDNNSDSGDKARWVNVMEGGDTGWRMMYQYLPDRGPFNREKIWHPFSEETPAYIVPPIENISDGPSGLSCYPGTGLTGDFANCFFLVDFRGGASNSGIRLIRTQPKGAFWEVERSEQPIWNILATDAQFGPDGALWVCDWVNGWVGEGKGRIYRFFDPKAQQQEVVREVKSLLGAGFTELPQTRLNELLSHLDRRIRLEAQWELAHRGEIAGMLALLQDSAAGTLPRLHATWGLGHAARLTPELVDQVIPAIRVALSDTDLDVRAAAANVAGDLQLRALSAQIVEHIADTEPRVQYAACLASGKLGLASAIAPVCDMLENNQDRDPGLRHAGIMALAGLPQTQDIVALAKHASRSVRLAAVVALRKRNAPEIRAFLGDADIGVVTEAVRAIHDVEELHELLPNIAALELGSSSPSPLVHRVLNANFRLGGAGAAAQVLHYAVGKSHLLDMRVEAVKMLASWGTPGKLDRVMNRFAPLEDRADLDAAAELENAFTELLAGPAKLRDAVLEAAVTLKLENVAARLRDLVVDRENPDKLRRLALIGFVALNQQESEVLLKRLITDKTPLVRAEAVKQLAGIAPEKATGALEKGIQSEVAIERQMAWDTLASIELPEANALIEQGLEDYLKGNLPPDVWLNVLEASKDRVGESLSDALSQFAKAQTEAQPLEEYRAVLAGGDRERGELLFMTKTELSCVRCHRVGEVGGEVGPELTKTAATKDARYLLEAIVSPDAKIAENFETVVLLMDDDSVVSGILRSETDEELVLMDAEGKSISVDPAEVIARKKGQSSMPADLVKKMSLRELRDLLAYLNSLK</sequence>
<keyword evidence="6" id="KW-0560">Oxidoreductase</keyword>
<dbReference type="GO" id="GO:0020037">
    <property type="term" value="F:heme binding"/>
    <property type="evidence" value="ECO:0007669"/>
    <property type="project" value="InterPro"/>
</dbReference>
<dbReference type="PANTHER" id="PTHR33546:SF1">
    <property type="entry name" value="LARGE, MULTIFUNCTIONAL SECRETED PROTEIN"/>
    <property type="match status" value="1"/>
</dbReference>
<dbReference type="InterPro" id="IPR016024">
    <property type="entry name" value="ARM-type_fold"/>
</dbReference>
<dbReference type="KEGG" id="ahel:Q31a_22360"/>
<dbReference type="InterPro" id="IPR055557">
    <property type="entry name" value="DUF7133"/>
</dbReference>
<dbReference type="SUPFAM" id="SSF50952">
    <property type="entry name" value="Soluble quinoprotein glucose dehydrogenase"/>
    <property type="match status" value="1"/>
</dbReference>
<evidence type="ECO:0000256" key="1">
    <source>
        <dbReference type="ARBA" id="ARBA00022617"/>
    </source>
</evidence>
<dbReference type="SUPFAM" id="SSF48371">
    <property type="entry name" value="ARM repeat"/>
    <property type="match status" value="2"/>
</dbReference>
<dbReference type="PROSITE" id="PS51007">
    <property type="entry name" value="CYTC"/>
    <property type="match status" value="1"/>
</dbReference>
<protein>
    <submittedName>
        <fullName evidence="6">Quinoprotein glucose dehydrogenase B</fullName>
        <ecNumber evidence="6">1.1.5.2</ecNumber>
    </submittedName>
</protein>
<accession>A0A518G5Q5</accession>
<keyword evidence="2 4" id="KW-0479">Metal-binding</keyword>
<dbReference type="EC" id="1.1.5.2" evidence="6"/>
<keyword evidence="3 4" id="KW-0408">Iron</keyword>
<keyword evidence="7" id="KW-1185">Reference proteome</keyword>
<dbReference type="GO" id="GO:0008876">
    <property type="term" value="F:quinoprotein glucose dehydrogenase activity"/>
    <property type="evidence" value="ECO:0007669"/>
    <property type="project" value="UniProtKB-EC"/>
</dbReference>
<dbReference type="GO" id="GO:0009055">
    <property type="term" value="F:electron transfer activity"/>
    <property type="evidence" value="ECO:0007669"/>
    <property type="project" value="InterPro"/>
</dbReference>
<dbReference type="InterPro" id="IPR036909">
    <property type="entry name" value="Cyt_c-like_dom_sf"/>
</dbReference>
<dbReference type="Gene3D" id="2.120.10.30">
    <property type="entry name" value="TolB, C-terminal domain"/>
    <property type="match status" value="1"/>
</dbReference>
<dbReference type="InterPro" id="IPR011989">
    <property type="entry name" value="ARM-like"/>
</dbReference>
<dbReference type="Gene3D" id="1.10.760.10">
    <property type="entry name" value="Cytochrome c-like domain"/>
    <property type="match status" value="1"/>
</dbReference>
<dbReference type="NCBIfam" id="TIGR02603">
    <property type="entry name" value="CxxCH_TIGR02603"/>
    <property type="match status" value="1"/>
</dbReference>
<dbReference type="PANTHER" id="PTHR33546">
    <property type="entry name" value="LARGE, MULTIFUNCTIONAL SECRETED PROTEIN-RELATED"/>
    <property type="match status" value="1"/>
</dbReference>
<dbReference type="NCBIfam" id="TIGR02604">
    <property type="entry name" value="Piru_Ver_Nterm"/>
    <property type="match status" value="1"/>
</dbReference>
<dbReference type="Pfam" id="PF23500">
    <property type="entry name" value="DUF7133"/>
    <property type="match status" value="1"/>
</dbReference>
<dbReference type="InterPro" id="IPR011042">
    <property type="entry name" value="6-blade_b-propeller_TolB-like"/>
</dbReference>
<dbReference type="InterPro" id="IPR013427">
    <property type="entry name" value="Haem-bd_dom_put"/>
</dbReference>
<dbReference type="InterPro" id="IPR009056">
    <property type="entry name" value="Cyt_c-like_dom"/>
</dbReference>
<dbReference type="Gene3D" id="1.25.10.10">
    <property type="entry name" value="Leucine-rich Repeat Variant"/>
    <property type="match status" value="2"/>
</dbReference>
<dbReference type="Pfam" id="PF13646">
    <property type="entry name" value="HEAT_2"/>
    <property type="match status" value="2"/>
</dbReference>
<organism evidence="6 7">
    <name type="scientific">Aureliella helgolandensis</name>
    <dbReference type="NCBI Taxonomy" id="2527968"/>
    <lineage>
        <taxon>Bacteria</taxon>
        <taxon>Pseudomonadati</taxon>
        <taxon>Planctomycetota</taxon>
        <taxon>Planctomycetia</taxon>
        <taxon>Pirellulales</taxon>
        <taxon>Pirellulaceae</taxon>
        <taxon>Aureliella</taxon>
    </lineage>
</organism>
<proteinExistence type="predicted"/>
<feature type="domain" description="Cytochrome c" evidence="5">
    <location>
        <begin position="1009"/>
        <end position="1146"/>
    </location>
</feature>
<name>A0A518G5Q5_9BACT</name>
<evidence type="ECO:0000256" key="2">
    <source>
        <dbReference type="ARBA" id="ARBA00022723"/>
    </source>
</evidence>
<evidence type="ECO:0000256" key="4">
    <source>
        <dbReference type="PROSITE-ProRule" id="PRU00433"/>
    </source>
</evidence>
<dbReference type="InterPro" id="IPR013428">
    <property type="entry name" value="Membrane-bound_put_N"/>
</dbReference>
<reference evidence="6 7" key="1">
    <citation type="submission" date="2019-02" db="EMBL/GenBank/DDBJ databases">
        <title>Deep-cultivation of Planctomycetes and their phenomic and genomic characterization uncovers novel biology.</title>
        <authorList>
            <person name="Wiegand S."/>
            <person name="Jogler M."/>
            <person name="Boedeker C."/>
            <person name="Pinto D."/>
            <person name="Vollmers J."/>
            <person name="Rivas-Marin E."/>
            <person name="Kohn T."/>
            <person name="Peeters S.H."/>
            <person name="Heuer A."/>
            <person name="Rast P."/>
            <person name="Oberbeckmann S."/>
            <person name="Bunk B."/>
            <person name="Jeske O."/>
            <person name="Meyerdierks A."/>
            <person name="Storesund J.E."/>
            <person name="Kallscheuer N."/>
            <person name="Luecker S."/>
            <person name="Lage O.M."/>
            <person name="Pohl T."/>
            <person name="Merkel B.J."/>
            <person name="Hornburger P."/>
            <person name="Mueller R.-W."/>
            <person name="Bruemmer F."/>
            <person name="Labrenz M."/>
            <person name="Spormann A.M."/>
            <person name="Op den Camp H."/>
            <person name="Overmann J."/>
            <person name="Amann R."/>
            <person name="Jetten M.S.M."/>
            <person name="Mascher T."/>
            <person name="Medema M.H."/>
            <person name="Devos D.P."/>
            <person name="Kaster A.-K."/>
            <person name="Ovreas L."/>
            <person name="Rohde M."/>
            <person name="Galperin M.Y."/>
            <person name="Jogler C."/>
        </authorList>
    </citation>
    <scope>NUCLEOTIDE SEQUENCE [LARGE SCALE GENOMIC DNA]</scope>
    <source>
        <strain evidence="6 7">Q31a</strain>
    </source>
</reference>
<gene>
    <name evidence="6" type="primary">gdhB_1</name>
    <name evidence="6" type="ORF">Q31a_22360</name>
</gene>
<evidence type="ECO:0000259" key="5">
    <source>
        <dbReference type="PROSITE" id="PS51007"/>
    </source>
</evidence>
<keyword evidence="1 4" id="KW-0349">Heme</keyword>
<dbReference type="GO" id="GO:0046872">
    <property type="term" value="F:metal ion binding"/>
    <property type="evidence" value="ECO:0007669"/>
    <property type="project" value="UniProtKB-KW"/>
</dbReference>
<dbReference type="SUPFAM" id="SSF46626">
    <property type="entry name" value="Cytochrome c"/>
    <property type="match status" value="1"/>
</dbReference>
<evidence type="ECO:0000256" key="3">
    <source>
        <dbReference type="ARBA" id="ARBA00023004"/>
    </source>
</evidence>
<evidence type="ECO:0000313" key="6">
    <source>
        <dbReference type="EMBL" id="QDV23926.1"/>
    </source>
</evidence>
<dbReference type="InterPro" id="IPR011041">
    <property type="entry name" value="Quinoprot_gluc/sorb_DH_b-prop"/>
</dbReference>
<dbReference type="Proteomes" id="UP000318017">
    <property type="component" value="Chromosome"/>
</dbReference>
<dbReference type="AlphaFoldDB" id="A0A518G5Q5"/>
<dbReference type="EMBL" id="CP036298">
    <property type="protein sequence ID" value="QDV23926.1"/>
    <property type="molecule type" value="Genomic_DNA"/>
</dbReference>
<evidence type="ECO:0000313" key="7">
    <source>
        <dbReference type="Proteomes" id="UP000318017"/>
    </source>
</evidence>